<dbReference type="EC" id="2.7.13.3" evidence="3"/>
<dbReference type="PANTHER" id="PTHR42878:SF7">
    <property type="entry name" value="SENSOR HISTIDINE KINASE GLRK"/>
    <property type="match status" value="1"/>
</dbReference>
<protein>
    <recommendedName>
        <fullName evidence="3">histidine kinase</fullName>
        <ecNumber evidence="3">2.7.13.3</ecNumber>
    </recommendedName>
</protein>
<dbReference type="InterPro" id="IPR004358">
    <property type="entry name" value="Sig_transdc_His_kin-like_C"/>
</dbReference>
<dbReference type="Pfam" id="PF02518">
    <property type="entry name" value="HATPase_c"/>
    <property type="match status" value="1"/>
</dbReference>
<evidence type="ECO:0000256" key="6">
    <source>
        <dbReference type="ARBA" id="ARBA00022692"/>
    </source>
</evidence>
<keyword evidence="11" id="KW-0902">Two-component regulatory system</keyword>
<sequence>MPDAESPQTRERSVPKRLDTLLESRWTAAATVALLAGFFAAGRLRPSEFALAVAVVALVAWLAPRRREAREALQPRAPGEALSAQLSAILSGLPDPVLVLDRRGTITAFNAHALAALGEIRIGEPVSFSLRIPEVLEAVRGVGVSGEPQTVLYVERVPVERWREAHVAAARLGEGAGVAIVVSLRDLTEQRRSERMRGDFVANASHELRTPLASLLGFIETLQGPARNDPAARDRFLEIMRSQANRMSRLIDDLLSLTRIELKAHVRPRDEVDLAALARSVADSLAPLARERGVELDLAGASTPVMVRGDRDELTRVAENLIENAIKYGQAGKRVEVSVRENGTAPSLVVRDFGPGIAPEHLPRLTERFYRADVADSRDKGGTGLGLALVKHILQRHGGRLTIESALGAGAVFTAELQPASSSSEGERLLKRAS</sequence>
<dbReference type="SMART" id="SM00388">
    <property type="entry name" value="HisKA"/>
    <property type="match status" value="1"/>
</dbReference>
<evidence type="ECO:0000313" key="14">
    <source>
        <dbReference type="EMBL" id="MDR4307672.1"/>
    </source>
</evidence>
<dbReference type="InterPro" id="IPR036890">
    <property type="entry name" value="HATPase_C_sf"/>
</dbReference>
<dbReference type="Pfam" id="PF00512">
    <property type="entry name" value="HisKA"/>
    <property type="match status" value="1"/>
</dbReference>
<dbReference type="Gene3D" id="1.10.287.130">
    <property type="match status" value="1"/>
</dbReference>
<keyword evidence="8 14" id="KW-0418">Kinase</keyword>
<dbReference type="CDD" id="cd00130">
    <property type="entry name" value="PAS"/>
    <property type="match status" value="1"/>
</dbReference>
<evidence type="ECO:0000256" key="5">
    <source>
        <dbReference type="ARBA" id="ARBA00022679"/>
    </source>
</evidence>
<dbReference type="InterPro" id="IPR005467">
    <property type="entry name" value="His_kinase_dom"/>
</dbReference>
<proteinExistence type="predicted"/>
<evidence type="ECO:0000256" key="2">
    <source>
        <dbReference type="ARBA" id="ARBA00004141"/>
    </source>
</evidence>
<comment type="caution">
    <text evidence="14">The sequence shown here is derived from an EMBL/GenBank/DDBJ whole genome shotgun (WGS) entry which is preliminary data.</text>
</comment>
<dbReference type="SUPFAM" id="SSF55785">
    <property type="entry name" value="PYP-like sensor domain (PAS domain)"/>
    <property type="match status" value="1"/>
</dbReference>
<dbReference type="CDD" id="cd00075">
    <property type="entry name" value="HATPase"/>
    <property type="match status" value="1"/>
</dbReference>
<keyword evidence="7" id="KW-0547">Nucleotide-binding</keyword>
<evidence type="ECO:0000313" key="15">
    <source>
        <dbReference type="Proteomes" id="UP001181622"/>
    </source>
</evidence>
<evidence type="ECO:0000256" key="12">
    <source>
        <dbReference type="ARBA" id="ARBA00023136"/>
    </source>
</evidence>
<organism evidence="14 15">
    <name type="scientific">Chelatococcus sambhunathii</name>
    <dbReference type="NCBI Taxonomy" id="363953"/>
    <lineage>
        <taxon>Bacteria</taxon>
        <taxon>Pseudomonadati</taxon>
        <taxon>Pseudomonadota</taxon>
        <taxon>Alphaproteobacteria</taxon>
        <taxon>Hyphomicrobiales</taxon>
        <taxon>Chelatococcaceae</taxon>
        <taxon>Chelatococcus</taxon>
    </lineage>
</organism>
<dbReference type="SUPFAM" id="SSF55874">
    <property type="entry name" value="ATPase domain of HSP90 chaperone/DNA topoisomerase II/histidine kinase"/>
    <property type="match status" value="1"/>
</dbReference>
<evidence type="ECO:0000256" key="10">
    <source>
        <dbReference type="ARBA" id="ARBA00022989"/>
    </source>
</evidence>
<dbReference type="Gene3D" id="3.30.450.20">
    <property type="entry name" value="PAS domain"/>
    <property type="match status" value="1"/>
</dbReference>
<accession>A0ABU1DHV7</accession>
<evidence type="ECO:0000259" key="13">
    <source>
        <dbReference type="PROSITE" id="PS50109"/>
    </source>
</evidence>
<keyword evidence="9" id="KW-0067">ATP-binding</keyword>
<keyword evidence="10" id="KW-1133">Transmembrane helix</keyword>
<evidence type="ECO:0000256" key="4">
    <source>
        <dbReference type="ARBA" id="ARBA00022553"/>
    </source>
</evidence>
<keyword evidence="4" id="KW-0597">Phosphoprotein</keyword>
<name>A0ABU1DHV7_9HYPH</name>
<comment type="catalytic activity">
    <reaction evidence="1">
        <text>ATP + protein L-histidine = ADP + protein N-phospho-L-histidine.</text>
        <dbReference type="EC" id="2.7.13.3"/>
    </reaction>
</comment>
<gene>
    <name evidence="14" type="ORF">IHQ68_13695</name>
</gene>
<dbReference type="RefSeq" id="WP_309392737.1">
    <property type="nucleotide sequence ID" value="NZ_JADBEO010000030.1"/>
</dbReference>
<evidence type="ECO:0000256" key="9">
    <source>
        <dbReference type="ARBA" id="ARBA00022840"/>
    </source>
</evidence>
<dbReference type="InterPro" id="IPR003661">
    <property type="entry name" value="HisK_dim/P_dom"/>
</dbReference>
<keyword evidence="6" id="KW-0812">Transmembrane</keyword>
<dbReference type="InterPro" id="IPR003594">
    <property type="entry name" value="HATPase_dom"/>
</dbReference>
<dbReference type="InterPro" id="IPR000014">
    <property type="entry name" value="PAS"/>
</dbReference>
<dbReference type="Gene3D" id="3.30.565.10">
    <property type="entry name" value="Histidine kinase-like ATPase, C-terminal domain"/>
    <property type="match status" value="1"/>
</dbReference>
<dbReference type="EMBL" id="JADBEO010000030">
    <property type="protein sequence ID" value="MDR4307672.1"/>
    <property type="molecule type" value="Genomic_DNA"/>
</dbReference>
<evidence type="ECO:0000256" key="1">
    <source>
        <dbReference type="ARBA" id="ARBA00000085"/>
    </source>
</evidence>
<keyword evidence="5" id="KW-0808">Transferase</keyword>
<evidence type="ECO:0000256" key="7">
    <source>
        <dbReference type="ARBA" id="ARBA00022741"/>
    </source>
</evidence>
<dbReference type="GO" id="GO:0016301">
    <property type="term" value="F:kinase activity"/>
    <property type="evidence" value="ECO:0007669"/>
    <property type="project" value="UniProtKB-KW"/>
</dbReference>
<dbReference type="SMART" id="SM00387">
    <property type="entry name" value="HATPase_c"/>
    <property type="match status" value="1"/>
</dbReference>
<evidence type="ECO:0000256" key="11">
    <source>
        <dbReference type="ARBA" id="ARBA00023012"/>
    </source>
</evidence>
<dbReference type="InterPro" id="IPR036097">
    <property type="entry name" value="HisK_dim/P_sf"/>
</dbReference>
<dbReference type="CDD" id="cd00082">
    <property type="entry name" value="HisKA"/>
    <property type="match status" value="1"/>
</dbReference>
<keyword evidence="12" id="KW-0472">Membrane</keyword>
<dbReference type="SUPFAM" id="SSF47384">
    <property type="entry name" value="Homodimeric domain of signal transducing histidine kinase"/>
    <property type="match status" value="1"/>
</dbReference>
<reference evidence="14" key="1">
    <citation type="submission" date="2020-10" db="EMBL/GenBank/DDBJ databases">
        <authorList>
            <person name="Abbas A."/>
            <person name="Razzaq R."/>
            <person name="Waqas M."/>
            <person name="Abbas N."/>
            <person name="Nielsen T.K."/>
            <person name="Hansen L.H."/>
            <person name="Hussain S."/>
            <person name="Shahid M."/>
        </authorList>
    </citation>
    <scope>NUCLEOTIDE SEQUENCE</scope>
    <source>
        <strain evidence="14">S14</strain>
    </source>
</reference>
<dbReference type="PANTHER" id="PTHR42878">
    <property type="entry name" value="TWO-COMPONENT HISTIDINE KINASE"/>
    <property type="match status" value="1"/>
</dbReference>
<keyword evidence="15" id="KW-1185">Reference proteome</keyword>
<comment type="subcellular location">
    <subcellularLocation>
        <location evidence="2">Membrane</location>
        <topology evidence="2">Multi-pass membrane protein</topology>
    </subcellularLocation>
</comment>
<feature type="domain" description="Histidine kinase" evidence="13">
    <location>
        <begin position="203"/>
        <end position="421"/>
    </location>
</feature>
<evidence type="ECO:0000256" key="8">
    <source>
        <dbReference type="ARBA" id="ARBA00022777"/>
    </source>
</evidence>
<dbReference type="PRINTS" id="PR00344">
    <property type="entry name" value="BCTRLSENSOR"/>
</dbReference>
<dbReference type="InterPro" id="IPR035965">
    <property type="entry name" value="PAS-like_dom_sf"/>
</dbReference>
<dbReference type="Proteomes" id="UP001181622">
    <property type="component" value="Unassembled WGS sequence"/>
</dbReference>
<evidence type="ECO:0000256" key="3">
    <source>
        <dbReference type="ARBA" id="ARBA00012438"/>
    </source>
</evidence>
<dbReference type="InterPro" id="IPR050351">
    <property type="entry name" value="BphY/WalK/GraS-like"/>
</dbReference>
<dbReference type="PROSITE" id="PS50109">
    <property type="entry name" value="HIS_KIN"/>
    <property type="match status" value="1"/>
</dbReference>